<dbReference type="InterPro" id="IPR001845">
    <property type="entry name" value="HTH_ArsR_DNA-bd_dom"/>
</dbReference>
<dbReference type="NCBIfam" id="NF033788">
    <property type="entry name" value="HTH_metalloreg"/>
    <property type="match status" value="1"/>
</dbReference>
<dbReference type="EMBL" id="CP101988">
    <property type="protein sequence ID" value="UUI75309.1"/>
    <property type="molecule type" value="Genomic_DNA"/>
</dbReference>
<dbReference type="Gene3D" id="1.10.10.10">
    <property type="entry name" value="Winged helix-like DNA-binding domain superfamily/Winged helix DNA-binding domain"/>
    <property type="match status" value="1"/>
</dbReference>
<keyword evidence="3" id="KW-1185">Reference proteome</keyword>
<evidence type="ECO:0000259" key="1">
    <source>
        <dbReference type="PROSITE" id="PS50987"/>
    </source>
</evidence>
<dbReference type="InterPro" id="IPR036388">
    <property type="entry name" value="WH-like_DNA-bd_sf"/>
</dbReference>
<dbReference type="SUPFAM" id="SSF46785">
    <property type="entry name" value="Winged helix' DNA-binding domain"/>
    <property type="match status" value="1"/>
</dbReference>
<proteinExistence type="predicted"/>
<protein>
    <submittedName>
        <fullName evidence="2">Metalloregulator ArsR/SmtB family transcription factor</fullName>
    </submittedName>
</protein>
<dbReference type="Pfam" id="PF12840">
    <property type="entry name" value="HTH_20"/>
    <property type="match status" value="1"/>
</dbReference>
<dbReference type="InterPro" id="IPR011991">
    <property type="entry name" value="ArsR-like_HTH"/>
</dbReference>
<evidence type="ECO:0000313" key="3">
    <source>
        <dbReference type="Proteomes" id="UP001316189"/>
    </source>
</evidence>
<dbReference type="PANTHER" id="PTHR39168:SF2">
    <property type="entry name" value="HTH-TYPE TRANSCRIPTIONAL REGULATOR CMTR"/>
    <property type="match status" value="1"/>
</dbReference>
<name>A0ABY5L095_9CELL</name>
<dbReference type="RefSeq" id="WP_227568613.1">
    <property type="nucleotide sequence ID" value="NZ_CP101988.1"/>
</dbReference>
<dbReference type="InterPro" id="IPR036390">
    <property type="entry name" value="WH_DNA-bd_sf"/>
</dbReference>
<dbReference type="SMART" id="SM00418">
    <property type="entry name" value="HTH_ARSR"/>
    <property type="match status" value="1"/>
</dbReference>
<dbReference type="PRINTS" id="PR00778">
    <property type="entry name" value="HTHARSR"/>
</dbReference>
<dbReference type="CDD" id="cd00090">
    <property type="entry name" value="HTH_ARSR"/>
    <property type="match status" value="1"/>
</dbReference>
<dbReference type="Proteomes" id="UP001316189">
    <property type="component" value="Chromosome"/>
</dbReference>
<sequence length="228" mass="24466">MGRDFSVIGRALAAPARSTFVDLLMDGSRRPAGELASAAGVSAATASEHLSVLVEAGLVRCEPRGRQRFYALADDSVAAALEQLGHLCPPASTTSYRRSRDARDLARARLCYDHIAGRVGVALLESMQRSAWLTPGDARLTAGGRAALTGLGVPIEDLESRARPIVRTCPDWTERRPHLAGGLGAALATLFTERAWVRRRARGRGLDITREGSEALARIWTVAPDSWA</sequence>
<reference evidence="2 3" key="1">
    <citation type="submission" date="2022-07" db="EMBL/GenBank/DDBJ databases">
        <title>Novel species in genus cellulomonas.</title>
        <authorList>
            <person name="Ye L."/>
        </authorList>
    </citation>
    <scope>NUCLEOTIDE SEQUENCE [LARGE SCALE GENOMIC DNA]</scope>
    <source>
        <strain evidence="3">zg-Y338</strain>
    </source>
</reference>
<dbReference type="PANTHER" id="PTHR39168">
    <property type="entry name" value="TRANSCRIPTIONAL REGULATOR-RELATED"/>
    <property type="match status" value="1"/>
</dbReference>
<organism evidence="2 3">
    <name type="scientific">Cellulomonas chengniuliangii</name>
    <dbReference type="NCBI Taxonomy" id="2968084"/>
    <lineage>
        <taxon>Bacteria</taxon>
        <taxon>Bacillati</taxon>
        <taxon>Actinomycetota</taxon>
        <taxon>Actinomycetes</taxon>
        <taxon>Micrococcales</taxon>
        <taxon>Cellulomonadaceae</taxon>
        <taxon>Cellulomonas</taxon>
    </lineage>
</organism>
<gene>
    <name evidence="2" type="ORF">NP064_16355</name>
</gene>
<evidence type="ECO:0000313" key="2">
    <source>
        <dbReference type="EMBL" id="UUI75309.1"/>
    </source>
</evidence>
<dbReference type="InterPro" id="IPR052543">
    <property type="entry name" value="HTH_Metal-responsive_Reg"/>
</dbReference>
<dbReference type="PROSITE" id="PS50987">
    <property type="entry name" value="HTH_ARSR_2"/>
    <property type="match status" value="1"/>
</dbReference>
<feature type="domain" description="HTH arsR-type" evidence="1">
    <location>
        <begin position="1"/>
        <end position="92"/>
    </location>
</feature>
<accession>A0ABY5L095</accession>